<sequence length="72" mass="8135">MLVKERYRIRSAESKTYIKPLIIANCTTSCTLLNSLAEIVSDTRIQTTPNARNSRAILPDFIQLLRVIQALS</sequence>
<evidence type="ECO:0000313" key="1">
    <source>
        <dbReference type="EMBL" id="MPN53981.1"/>
    </source>
</evidence>
<name>A0A645IRI3_9ZZZZ</name>
<accession>A0A645IRI3</accession>
<gene>
    <name evidence="1" type="ORF">SDC9_201650</name>
</gene>
<dbReference type="AlphaFoldDB" id="A0A645IRI3"/>
<dbReference type="EMBL" id="VSSQ01121731">
    <property type="protein sequence ID" value="MPN53981.1"/>
    <property type="molecule type" value="Genomic_DNA"/>
</dbReference>
<reference evidence="1" key="1">
    <citation type="submission" date="2019-08" db="EMBL/GenBank/DDBJ databases">
        <authorList>
            <person name="Kucharzyk K."/>
            <person name="Murdoch R.W."/>
            <person name="Higgins S."/>
            <person name="Loffler F."/>
        </authorList>
    </citation>
    <scope>NUCLEOTIDE SEQUENCE</scope>
</reference>
<protein>
    <submittedName>
        <fullName evidence="1">Uncharacterized protein</fullName>
    </submittedName>
</protein>
<proteinExistence type="predicted"/>
<organism evidence="1">
    <name type="scientific">bioreactor metagenome</name>
    <dbReference type="NCBI Taxonomy" id="1076179"/>
    <lineage>
        <taxon>unclassified sequences</taxon>
        <taxon>metagenomes</taxon>
        <taxon>ecological metagenomes</taxon>
    </lineage>
</organism>
<comment type="caution">
    <text evidence="1">The sequence shown here is derived from an EMBL/GenBank/DDBJ whole genome shotgun (WGS) entry which is preliminary data.</text>
</comment>